<dbReference type="EMBL" id="JAWIIV010000041">
    <property type="protein sequence ID" value="MEC4722997.1"/>
    <property type="molecule type" value="Genomic_DNA"/>
</dbReference>
<accession>A0ABU6JII9</accession>
<gene>
    <name evidence="1" type="ORF">RY831_27945</name>
</gene>
<dbReference type="RefSeq" id="WP_326509622.1">
    <property type="nucleotide sequence ID" value="NZ_JAWIIV010000041.1"/>
</dbReference>
<evidence type="ECO:0000313" key="2">
    <source>
        <dbReference type="Proteomes" id="UP001352263"/>
    </source>
</evidence>
<proteinExistence type="predicted"/>
<comment type="caution">
    <text evidence="1">The sequence shown here is derived from an EMBL/GenBank/DDBJ whole genome shotgun (WGS) entry which is preliminary data.</text>
</comment>
<dbReference type="SUPFAM" id="SSF53067">
    <property type="entry name" value="Actin-like ATPase domain"/>
    <property type="match status" value="1"/>
</dbReference>
<dbReference type="InterPro" id="IPR043129">
    <property type="entry name" value="ATPase_NBD"/>
</dbReference>
<dbReference type="Proteomes" id="UP001352263">
    <property type="component" value="Unassembled WGS sequence"/>
</dbReference>
<name>A0ABU6JII9_9BURK</name>
<protein>
    <submittedName>
        <fullName evidence="1">Agglutinin biogenesis protein MshI</fullName>
    </submittedName>
</protein>
<sequence length="302" mass="32882">MAISLQDDGVYAAHVTRPAGARPIVELATFRAIDGSSQDQGLEKLGKEVGASSYRCSTLLRSGDYQMLSVEAPSVPAEELKSAIRWRVKDMLDFQVDDATVDVLNIPPDTQGGNRAQAMFAVAARNGIVQTRQELMARAKIPLAAIDIPEMAQRNLSALLAQEGRGLAFLSFGSEGGLLTVTYRGELYLTRRIDVPLSQLQQAYGDALAACHERITLELQRSLDHFERQYGFITVARLVLSPMGETGEALRNYLSSNLYVAAETLDLAGILDVSRVPELASVQAQQRYLLTLGAALREEEAA</sequence>
<dbReference type="Gene3D" id="3.30.420.40">
    <property type="match status" value="2"/>
</dbReference>
<organism evidence="1 2">
    <name type="scientific">Noviherbaspirillum album</name>
    <dbReference type="NCBI Taxonomy" id="3080276"/>
    <lineage>
        <taxon>Bacteria</taxon>
        <taxon>Pseudomonadati</taxon>
        <taxon>Pseudomonadota</taxon>
        <taxon>Betaproteobacteria</taxon>
        <taxon>Burkholderiales</taxon>
        <taxon>Oxalobacteraceae</taxon>
        <taxon>Noviherbaspirillum</taxon>
    </lineage>
</organism>
<keyword evidence="2" id="KW-1185">Reference proteome</keyword>
<dbReference type="Gene3D" id="3.30.1490.300">
    <property type="match status" value="1"/>
</dbReference>
<evidence type="ECO:0000313" key="1">
    <source>
        <dbReference type="EMBL" id="MEC4722997.1"/>
    </source>
</evidence>
<reference evidence="1 2" key="1">
    <citation type="submission" date="2023-10" db="EMBL/GenBank/DDBJ databases">
        <title>Noviherbaspirillum sp. CPCC 100848 genome assembly.</title>
        <authorList>
            <person name="Li X.Y."/>
            <person name="Fang X.M."/>
        </authorList>
    </citation>
    <scope>NUCLEOTIDE SEQUENCE [LARGE SCALE GENOMIC DNA]</scope>
    <source>
        <strain evidence="1 2">CPCC 100848</strain>
    </source>
</reference>